<organism evidence="1 2">
    <name type="scientific">Penicillium oxalicum (strain 114-2 / CGMCC 5302)</name>
    <name type="common">Penicillium decumbens</name>
    <dbReference type="NCBI Taxonomy" id="933388"/>
    <lineage>
        <taxon>Eukaryota</taxon>
        <taxon>Fungi</taxon>
        <taxon>Dikarya</taxon>
        <taxon>Ascomycota</taxon>
        <taxon>Pezizomycotina</taxon>
        <taxon>Eurotiomycetes</taxon>
        <taxon>Eurotiomycetidae</taxon>
        <taxon>Eurotiales</taxon>
        <taxon>Aspergillaceae</taxon>
        <taxon>Penicillium</taxon>
    </lineage>
</organism>
<protein>
    <submittedName>
        <fullName evidence="1">Uncharacterized protein</fullName>
    </submittedName>
</protein>
<sequence>MAPPGMSGIGNKFVRYESLSPSDTSIRREEIKYMRGTHGLMLKCACLLAKRSGGRDAGNDAAARQQAAKVTREACGLLGIHLVQQYRREGLGCDF</sequence>
<name>S8AUR2_PENO1</name>
<evidence type="ECO:0000313" key="1">
    <source>
        <dbReference type="EMBL" id="EPS29888.1"/>
    </source>
</evidence>
<gene>
    <name evidence="1" type="ORF">PDE_04838</name>
</gene>
<reference evidence="1 2" key="1">
    <citation type="journal article" date="2013" name="PLoS ONE">
        <title>Genomic and secretomic analyses reveal unique features of the lignocellulolytic enzyme system of Penicillium decumbens.</title>
        <authorList>
            <person name="Liu G."/>
            <person name="Zhang L."/>
            <person name="Wei X."/>
            <person name="Zou G."/>
            <person name="Qin Y."/>
            <person name="Ma L."/>
            <person name="Li J."/>
            <person name="Zheng H."/>
            <person name="Wang S."/>
            <person name="Wang C."/>
            <person name="Xun L."/>
            <person name="Zhao G.-P."/>
            <person name="Zhou Z."/>
            <person name="Qu Y."/>
        </authorList>
    </citation>
    <scope>NUCLEOTIDE SEQUENCE [LARGE SCALE GENOMIC DNA]</scope>
    <source>
        <strain evidence="2">114-2 / CGMCC 5302</strain>
    </source>
</reference>
<dbReference type="EMBL" id="KB644412">
    <property type="protein sequence ID" value="EPS29888.1"/>
    <property type="molecule type" value="Genomic_DNA"/>
</dbReference>
<keyword evidence="2" id="KW-1185">Reference proteome</keyword>
<dbReference type="AlphaFoldDB" id="S8AUR2"/>
<proteinExistence type="predicted"/>
<dbReference type="Proteomes" id="UP000019376">
    <property type="component" value="Unassembled WGS sequence"/>
</dbReference>
<dbReference type="HOGENOM" id="CLU_2373462_0_0_1"/>
<evidence type="ECO:0000313" key="2">
    <source>
        <dbReference type="Proteomes" id="UP000019376"/>
    </source>
</evidence>
<accession>S8AUR2</accession>